<dbReference type="GO" id="GO:0008270">
    <property type="term" value="F:zinc ion binding"/>
    <property type="evidence" value="ECO:0007669"/>
    <property type="project" value="UniProtKB-KW"/>
</dbReference>
<feature type="domain" description="Cell growth-regulating nucleolar protein-like winged helix" evidence="11">
    <location>
        <begin position="274"/>
        <end position="341"/>
    </location>
</feature>
<dbReference type="GeneID" id="107270453"/>
<dbReference type="FunFam" id="1.10.10.2100:FF:000002">
    <property type="entry name" value="cell growth-regulating nucleolar protein-like"/>
    <property type="match status" value="1"/>
</dbReference>
<dbReference type="GO" id="GO:0006364">
    <property type="term" value="P:rRNA processing"/>
    <property type="evidence" value="ECO:0007669"/>
    <property type="project" value="TreeGrafter"/>
</dbReference>
<accession>A0AAJ7C3L0</accession>
<feature type="compositionally biased region" description="Low complexity" evidence="9">
    <location>
        <begin position="175"/>
        <end position="186"/>
    </location>
</feature>
<evidence type="ECO:0000256" key="7">
    <source>
        <dbReference type="ARBA" id="ARBA00023242"/>
    </source>
</evidence>
<keyword evidence="4 8" id="KW-0863">Zinc-finger</keyword>
<dbReference type="AlphaFoldDB" id="A0AAJ7C3L0"/>
<keyword evidence="6" id="KW-0175">Coiled coil</keyword>
<name>A0AAJ7C3L0_CEPCN</name>
<feature type="compositionally biased region" description="Basic and acidic residues" evidence="9">
    <location>
        <begin position="187"/>
        <end position="199"/>
    </location>
</feature>
<dbReference type="GO" id="GO:0005730">
    <property type="term" value="C:nucleolus"/>
    <property type="evidence" value="ECO:0007669"/>
    <property type="project" value="TreeGrafter"/>
</dbReference>
<dbReference type="GO" id="GO:0003677">
    <property type="term" value="F:DNA binding"/>
    <property type="evidence" value="ECO:0007669"/>
    <property type="project" value="InterPro"/>
</dbReference>
<dbReference type="GO" id="GO:0000122">
    <property type="term" value="P:negative regulation of transcription by RNA polymerase II"/>
    <property type="evidence" value="ECO:0007669"/>
    <property type="project" value="UniProtKB-ARBA"/>
</dbReference>
<dbReference type="KEGG" id="ccin:107270453"/>
<evidence type="ECO:0000313" key="13">
    <source>
        <dbReference type="RefSeq" id="XP_015600970.1"/>
    </source>
</evidence>
<feature type="domain" description="Zinc finger C2H2 LYAR-type" evidence="10">
    <location>
        <begin position="32"/>
        <end position="59"/>
    </location>
</feature>
<keyword evidence="12" id="KW-1185">Reference proteome</keyword>
<dbReference type="PANTHER" id="PTHR13100:SF10">
    <property type="entry name" value="CELL GROWTH-REGULATING NUCLEOLAR PROTEIN"/>
    <property type="match status" value="1"/>
</dbReference>
<feature type="compositionally biased region" description="Polar residues" evidence="9">
    <location>
        <begin position="210"/>
        <end position="220"/>
    </location>
</feature>
<dbReference type="Gene3D" id="3.30.1490.490">
    <property type="match status" value="1"/>
</dbReference>
<evidence type="ECO:0000256" key="8">
    <source>
        <dbReference type="PROSITE-ProRule" id="PRU01145"/>
    </source>
</evidence>
<dbReference type="Gene3D" id="1.10.10.2100">
    <property type="match status" value="1"/>
</dbReference>
<dbReference type="Proteomes" id="UP000694920">
    <property type="component" value="Unplaced"/>
</dbReference>
<keyword evidence="3" id="KW-0677">Repeat</keyword>
<evidence type="ECO:0000256" key="1">
    <source>
        <dbReference type="ARBA" id="ARBA00004123"/>
    </source>
</evidence>
<keyword evidence="7" id="KW-0539">Nucleus</keyword>
<dbReference type="PANTHER" id="PTHR13100">
    <property type="entry name" value="CELL GROWTH-REGULATING NUCLEOLAR PROTEIN LYAR"/>
    <property type="match status" value="1"/>
</dbReference>
<evidence type="ECO:0000256" key="9">
    <source>
        <dbReference type="SAM" id="MobiDB-lite"/>
    </source>
</evidence>
<proteinExistence type="predicted"/>
<dbReference type="RefSeq" id="XP_015600970.1">
    <property type="nucleotide sequence ID" value="XM_015745484.2"/>
</dbReference>
<dbReference type="InterPro" id="IPR014898">
    <property type="entry name" value="Znf_C2H2_LYAR"/>
</dbReference>
<dbReference type="InterPro" id="IPR039999">
    <property type="entry name" value="LYAR"/>
</dbReference>
<dbReference type="InterPro" id="IPR036236">
    <property type="entry name" value="Znf_C2H2_sf"/>
</dbReference>
<evidence type="ECO:0000256" key="6">
    <source>
        <dbReference type="ARBA" id="ARBA00023054"/>
    </source>
</evidence>
<dbReference type="FunFam" id="3.30.1490.490:FF:000001">
    <property type="entry name" value="cell growth-regulating nucleolar protein-like"/>
    <property type="match status" value="1"/>
</dbReference>
<evidence type="ECO:0000256" key="4">
    <source>
        <dbReference type="ARBA" id="ARBA00022771"/>
    </source>
</evidence>
<reference evidence="13" key="1">
    <citation type="submission" date="2025-08" db="UniProtKB">
        <authorList>
            <consortium name="RefSeq"/>
        </authorList>
    </citation>
    <scope>IDENTIFICATION</scope>
</reference>
<protein>
    <submittedName>
        <fullName evidence="13">Cell growth-regulating nucleolar protein</fullName>
    </submittedName>
</protein>
<dbReference type="Pfam" id="PF08790">
    <property type="entry name" value="zf-LYAR"/>
    <property type="match status" value="1"/>
</dbReference>
<evidence type="ECO:0000256" key="3">
    <source>
        <dbReference type="ARBA" id="ARBA00022737"/>
    </source>
</evidence>
<evidence type="ECO:0000256" key="5">
    <source>
        <dbReference type="ARBA" id="ARBA00022833"/>
    </source>
</evidence>
<evidence type="ECO:0000259" key="10">
    <source>
        <dbReference type="Pfam" id="PF08790"/>
    </source>
</evidence>
<dbReference type="Pfam" id="PF25879">
    <property type="entry name" value="WHD_LYAR"/>
    <property type="match status" value="1"/>
</dbReference>
<feature type="region of interest" description="Disordered" evidence="9">
    <location>
        <begin position="150"/>
        <end position="255"/>
    </location>
</feature>
<sequence>MVYFTCNNCGESLKKPQVAKHYQFKCRNPASLTCVDCLKDFWADEYVAHTKCITENERYGGKDYVPKPGTNKGEKKQQDWINIVQNLLTTSNNLSKAERDMLNTMSKYENIPRKKAKFLNFIKNVFGNRTNMAVVESIWAKMEEAFKEAVGSTKNGQKENNEGKSDKAHTVDPGENNVAENQNNENLSRENGDSTQEEKKKKKKRKNEPEYNNSTEVTSIQEDKTKTNSKKRKLSESENNEEDNFTAKRKNGDSNKKLDSSILIEQNGVSDNIKFNWKGTILEIVSTKGEISLKKLKKKVVGLYIAQSSDTVTTEKAELKFNKKLNKLSQVVVSEEKVRLAQL</sequence>
<keyword evidence="2" id="KW-0479">Metal-binding</keyword>
<evidence type="ECO:0000259" key="11">
    <source>
        <dbReference type="Pfam" id="PF25879"/>
    </source>
</evidence>
<organism evidence="12 13">
    <name type="scientific">Cephus cinctus</name>
    <name type="common">Wheat stem sawfly</name>
    <dbReference type="NCBI Taxonomy" id="211228"/>
    <lineage>
        <taxon>Eukaryota</taxon>
        <taxon>Metazoa</taxon>
        <taxon>Ecdysozoa</taxon>
        <taxon>Arthropoda</taxon>
        <taxon>Hexapoda</taxon>
        <taxon>Insecta</taxon>
        <taxon>Pterygota</taxon>
        <taxon>Neoptera</taxon>
        <taxon>Endopterygota</taxon>
        <taxon>Hymenoptera</taxon>
        <taxon>Cephoidea</taxon>
        <taxon>Cephidae</taxon>
        <taxon>Cephus</taxon>
    </lineage>
</organism>
<feature type="compositionally biased region" description="Basic and acidic residues" evidence="9">
    <location>
        <begin position="156"/>
        <end position="172"/>
    </location>
</feature>
<keyword evidence="5" id="KW-0862">Zinc</keyword>
<dbReference type="SUPFAM" id="SSF57667">
    <property type="entry name" value="beta-beta-alpha zinc fingers"/>
    <property type="match status" value="2"/>
</dbReference>
<dbReference type="InterPro" id="IPR058719">
    <property type="entry name" value="WHD_LYAR"/>
</dbReference>
<evidence type="ECO:0000256" key="2">
    <source>
        <dbReference type="ARBA" id="ARBA00022723"/>
    </source>
</evidence>
<gene>
    <name evidence="13" type="primary">LOC107270453</name>
</gene>
<dbReference type="PROSITE" id="PS51804">
    <property type="entry name" value="ZF_C2HC_LYAR"/>
    <property type="match status" value="2"/>
</dbReference>
<comment type="subcellular location">
    <subcellularLocation>
        <location evidence="1">Nucleus</location>
    </subcellularLocation>
</comment>
<evidence type="ECO:0000313" key="12">
    <source>
        <dbReference type="Proteomes" id="UP000694920"/>
    </source>
</evidence>